<keyword evidence="2" id="KW-0282">Flagellum</keyword>
<keyword evidence="3" id="KW-1185">Reference proteome</keyword>
<evidence type="ECO:0000313" key="3">
    <source>
        <dbReference type="Proteomes" id="UP000593580"/>
    </source>
</evidence>
<dbReference type="Proteomes" id="UP000593580">
    <property type="component" value="Chromosome"/>
</dbReference>
<dbReference type="EMBL" id="CP041406">
    <property type="protein sequence ID" value="QOP45944.1"/>
    <property type="molecule type" value="Genomic_DNA"/>
</dbReference>
<organism evidence="2 3">
    <name type="scientific">Sulfurimonas paralvinellae</name>
    <dbReference type="NCBI Taxonomy" id="317658"/>
    <lineage>
        <taxon>Bacteria</taxon>
        <taxon>Pseudomonadati</taxon>
        <taxon>Campylobacterota</taxon>
        <taxon>Epsilonproteobacteria</taxon>
        <taxon>Campylobacterales</taxon>
        <taxon>Sulfurimonadaceae</taxon>
        <taxon>Sulfurimonas</taxon>
    </lineage>
</organism>
<evidence type="ECO:0000313" key="2">
    <source>
        <dbReference type="EMBL" id="QOP45944.1"/>
    </source>
</evidence>
<accession>A0A7M1B8B3</accession>
<proteinExistence type="predicted"/>
<name>A0A7M1B8B3_9BACT</name>
<keyword evidence="2" id="KW-0969">Cilium</keyword>
<dbReference type="InterPro" id="IPR021136">
    <property type="entry name" value="Flagellar_hook_control-like_C"/>
</dbReference>
<protein>
    <submittedName>
        <fullName evidence="2">Flagellar hook-length control protein FliK</fullName>
    </submittedName>
</protein>
<gene>
    <name evidence="2" type="ORF">FM071_06420</name>
</gene>
<dbReference type="Gene3D" id="3.30.750.140">
    <property type="match status" value="1"/>
</dbReference>
<keyword evidence="2" id="KW-0966">Cell projection</keyword>
<reference evidence="2 3" key="1">
    <citation type="submission" date="2019-07" db="EMBL/GenBank/DDBJ databases">
        <title>Sulfurimonas paralvinellae sp. nov., a novel mesophilic, hydrogen- and sulfur-oxidizing chemolithoautotroph within the Epsilonproteo- bacteria isolated from a deep-sea hydrothermal vent polychaete nest, reclassification of Thiomicrospira denitrificans as Sulfurimonas denitrificans comb. nov. and emended description of the genus Sulfurimonas.</title>
        <authorList>
            <person name="Wang S."/>
            <person name="Jiang L."/>
            <person name="Shao Z."/>
        </authorList>
    </citation>
    <scope>NUCLEOTIDE SEQUENCE [LARGE SCALE GENOMIC DNA]</scope>
    <source>
        <strain evidence="2 3">GO25</strain>
    </source>
</reference>
<dbReference type="Pfam" id="PF02120">
    <property type="entry name" value="Flg_hook"/>
    <property type="match status" value="1"/>
</dbReference>
<dbReference type="KEGG" id="spal:FM071_06420"/>
<dbReference type="AlphaFoldDB" id="A0A7M1B8B3"/>
<dbReference type="InterPro" id="IPR038610">
    <property type="entry name" value="FliK-like_C_sf"/>
</dbReference>
<sequence>MLIMIQLNTSADKTLNIFLSNTNKALREVLKDIAPKEMQQLSQAKDLGSILESLLKNRPQDQLQNQTLLTLLKNNPTLKELGNVSTTLKELQQLLQKNETPMLNRLKIVVVKSLENITNIDENSLKNKIENSGLFLESKLKNASSKQEIQELLSNDTKAVVKKSLEELNTASLPNKDTVMKQLDKLSMQIDYYQLLSHLNDASALYLPYSFDALEEGNITIKNAKNKKFFCDIDLQLKEYGSLRLRLGLFEKNQLNINISCESPELKDLLHSNIKDLKKSLYDVGIIPTDIRFLDAADVQMPYGSGEEIELGFEVKA</sequence>
<evidence type="ECO:0000259" key="1">
    <source>
        <dbReference type="Pfam" id="PF02120"/>
    </source>
</evidence>
<feature type="domain" description="Flagellar hook-length control protein-like C-terminal" evidence="1">
    <location>
        <begin position="221"/>
        <end position="295"/>
    </location>
</feature>